<evidence type="ECO:0000313" key="3">
    <source>
        <dbReference type="Proteomes" id="UP000187012"/>
    </source>
</evidence>
<evidence type="ECO:0000313" key="2">
    <source>
        <dbReference type="EMBL" id="SIT47967.1"/>
    </source>
</evidence>
<keyword evidence="3" id="KW-1185">Reference proteome</keyword>
<dbReference type="STRING" id="1247936.BN2475_860027"/>
<sequence>MSYQERSDLNLSEELFRLAGPDGETFKTFHHDAIARTDGQIPNKYRELVALGVAFTTQCPLCVDLHTAGAKRHGATREEIAEVCMIAAAMRAGAAYGQGLLALKLYDER</sequence>
<dbReference type="AlphaFoldDB" id="A0A1N7SKM6"/>
<name>A0A1N7SKM6_9BURK</name>
<dbReference type="GO" id="GO:0051920">
    <property type="term" value="F:peroxiredoxin activity"/>
    <property type="evidence" value="ECO:0007669"/>
    <property type="project" value="InterPro"/>
</dbReference>
<protein>
    <recommendedName>
        <fullName evidence="1">Carboxymuconolactone decarboxylase-like domain-containing protein</fullName>
    </recommendedName>
</protein>
<dbReference type="PANTHER" id="PTHR33930">
    <property type="entry name" value="ALKYL HYDROPEROXIDE REDUCTASE AHPD"/>
    <property type="match status" value="1"/>
</dbReference>
<organism evidence="2 3">
    <name type="scientific">Paraburkholderia ribeironis</name>
    <dbReference type="NCBI Taxonomy" id="1247936"/>
    <lineage>
        <taxon>Bacteria</taxon>
        <taxon>Pseudomonadati</taxon>
        <taxon>Pseudomonadota</taxon>
        <taxon>Betaproteobacteria</taxon>
        <taxon>Burkholderiales</taxon>
        <taxon>Burkholderiaceae</taxon>
        <taxon>Paraburkholderia</taxon>
    </lineage>
</organism>
<gene>
    <name evidence="2" type="ORF">BN2475_860027</name>
</gene>
<evidence type="ECO:0000259" key="1">
    <source>
        <dbReference type="Pfam" id="PF02627"/>
    </source>
</evidence>
<proteinExistence type="predicted"/>
<accession>A0A1N7SKM6</accession>
<dbReference type="OrthoDB" id="1683318at2"/>
<dbReference type="PANTHER" id="PTHR33930:SF2">
    <property type="entry name" value="BLR3452 PROTEIN"/>
    <property type="match status" value="1"/>
</dbReference>
<dbReference type="NCBIfam" id="TIGR00778">
    <property type="entry name" value="ahpD_dom"/>
    <property type="match status" value="1"/>
</dbReference>
<dbReference type="Proteomes" id="UP000187012">
    <property type="component" value="Unassembled WGS sequence"/>
</dbReference>
<dbReference type="SUPFAM" id="SSF69118">
    <property type="entry name" value="AhpD-like"/>
    <property type="match status" value="1"/>
</dbReference>
<dbReference type="InterPro" id="IPR004675">
    <property type="entry name" value="AhpD_core"/>
</dbReference>
<dbReference type="InterPro" id="IPR029032">
    <property type="entry name" value="AhpD-like"/>
</dbReference>
<dbReference type="EMBL" id="CYGX02000086">
    <property type="protein sequence ID" value="SIT47967.1"/>
    <property type="molecule type" value="Genomic_DNA"/>
</dbReference>
<reference evidence="2 3" key="1">
    <citation type="submission" date="2016-12" db="EMBL/GenBank/DDBJ databases">
        <authorList>
            <person name="Song W.-J."/>
            <person name="Kurnit D.M."/>
        </authorList>
    </citation>
    <scope>NUCLEOTIDE SEQUENCE [LARGE SCALE GENOMIC DNA]</scope>
    <source>
        <strain evidence="2 3">STM7296</strain>
    </source>
</reference>
<dbReference type="Gene3D" id="1.20.1290.10">
    <property type="entry name" value="AhpD-like"/>
    <property type="match status" value="1"/>
</dbReference>
<dbReference type="InterPro" id="IPR003779">
    <property type="entry name" value="CMD-like"/>
</dbReference>
<dbReference type="Pfam" id="PF02627">
    <property type="entry name" value="CMD"/>
    <property type="match status" value="1"/>
</dbReference>
<dbReference type="RefSeq" id="WP_094782936.1">
    <property type="nucleotide sequence ID" value="NZ_CYGX02000086.1"/>
</dbReference>
<feature type="domain" description="Carboxymuconolactone decarboxylase-like" evidence="1">
    <location>
        <begin position="24"/>
        <end position="103"/>
    </location>
</feature>